<proteinExistence type="predicted"/>
<keyword evidence="1" id="KW-0472">Membrane</keyword>
<dbReference type="AlphaFoldDB" id="A0A2A3MNI1"/>
<gene>
    <name evidence="2" type="ORF">CNQ84_02345</name>
</gene>
<dbReference type="InterPro" id="IPR025140">
    <property type="entry name" value="Holin_2-3"/>
</dbReference>
<dbReference type="Proteomes" id="UP000242313">
    <property type="component" value="Unassembled WGS sequence"/>
</dbReference>
<sequence>MYSSPACNPRSRLPRLTLWILVSVFLLVALALAAPEQMPVIAYKVALVTLGVVLAYWLDRALFPYARPHSCLQNRNAPGGGWTDDAEAYRYTAAFAAACLRRALIVLACVLGLTLGL</sequence>
<comment type="caution">
    <text evidence="2">The sequence shown here is derived from an EMBL/GenBank/DDBJ whole genome shotgun (WGS) entry which is preliminary data.</text>
</comment>
<keyword evidence="1" id="KW-1133">Transmembrane helix</keyword>
<reference evidence="2 3" key="1">
    <citation type="submission" date="2017-09" db="EMBL/GenBank/DDBJ databases">
        <title>Pseudomonas abyssi sp. nov. isolated from Abyssopelagic Water.</title>
        <authorList>
            <person name="Wei Y."/>
        </authorList>
    </citation>
    <scope>NUCLEOTIDE SEQUENCE [LARGE SCALE GENOMIC DNA]</scope>
    <source>
        <strain evidence="2 3">MT5</strain>
    </source>
</reference>
<organism evidence="2 3">
    <name type="scientific">Pseudomonas abyssi</name>
    <dbReference type="NCBI Taxonomy" id="170540"/>
    <lineage>
        <taxon>Bacteria</taxon>
        <taxon>Pseudomonadati</taxon>
        <taxon>Pseudomonadota</taxon>
        <taxon>Gammaproteobacteria</taxon>
        <taxon>Pseudomonadales</taxon>
        <taxon>Pseudomonadaceae</taxon>
        <taxon>Pseudomonas</taxon>
    </lineage>
</organism>
<accession>A0A2A3MNI1</accession>
<dbReference type="Pfam" id="PF13272">
    <property type="entry name" value="Holin_2-3"/>
    <property type="match status" value="1"/>
</dbReference>
<evidence type="ECO:0008006" key="4">
    <source>
        <dbReference type="Google" id="ProtNLM"/>
    </source>
</evidence>
<keyword evidence="1" id="KW-0812">Transmembrane</keyword>
<name>A0A2A3MNI1_9PSED</name>
<keyword evidence="3" id="KW-1185">Reference proteome</keyword>
<feature type="transmembrane region" description="Helical" evidence="1">
    <location>
        <begin position="41"/>
        <end position="58"/>
    </location>
</feature>
<evidence type="ECO:0000313" key="3">
    <source>
        <dbReference type="Proteomes" id="UP000242313"/>
    </source>
</evidence>
<dbReference type="EMBL" id="NTMR01000002">
    <property type="protein sequence ID" value="PBK06234.1"/>
    <property type="molecule type" value="Genomic_DNA"/>
</dbReference>
<protein>
    <recommendedName>
        <fullName evidence="4">Holin</fullName>
    </recommendedName>
</protein>
<dbReference type="RefSeq" id="WP_096003298.1">
    <property type="nucleotide sequence ID" value="NZ_NTMR01000002.1"/>
</dbReference>
<evidence type="ECO:0000256" key="1">
    <source>
        <dbReference type="SAM" id="Phobius"/>
    </source>
</evidence>
<evidence type="ECO:0000313" key="2">
    <source>
        <dbReference type="EMBL" id="PBK06234.1"/>
    </source>
</evidence>